<evidence type="ECO:0000313" key="2">
    <source>
        <dbReference type="EMBL" id="AJF98466.1"/>
    </source>
</evidence>
<proteinExistence type="predicted"/>
<keyword evidence="1" id="KW-0812">Transmembrane</keyword>
<dbReference type="GeneID" id="23463383"/>
<evidence type="ECO:0000256" key="1">
    <source>
        <dbReference type="SAM" id="Phobius"/>
    </source>
</evidence>
<protein>
    <submittedName>
        <fullName evidence="2">Uncharacterized protein</fullName>
    </submittedName>
</protein>
<dbReference type="RefSeq" id="YP_009120701.1">
    <property type="nucleotide sequence ID" value="NC_026440.1"/>
</dbReference>
<name>A0A0B5JBR0_9VIRU</name>
<organism evidence="2 3">
    <name type="scientific">Pandoravirus inopinatum</name>
    <dbReference type="NCBI Taxonomy" id="1605721"/>
    <lineage>
        <taxon>Viruses</taxon>
        <taxon>Pandoravirus</taxon>
    </lineage>
</organism>
<keyword evidence="1" id="KW-1133">Transmembrane helix</keyword>
<dbReference type="KEGG" id="vg:23463383"/>
<dbReference type="Proteomes" id="UP000202511">
    <property type="component" value="Segment"/>
</dbReference>
<reference evidence="2 3" key="1">
    <citation type="journal article" date="2015" name="Parasitol. Res.">
        <title>Viruses in close associations with free-living amoebae.</title>
        <authorList>
            <person name="Scheid P."/>
        </authorList>
    </citation>
    <scope>NUCLEOTIDE SEQUENCE [LARGE SCALE GENOMIC DNA]</scope>
    <source>
        <strain evidence="2">KlaHel</strain>
    </source>
</reference>
<keyword evidence="1" id="KW-0472">Membrane</keyword>
<evidence type="ECO:0000313" key="3">
    <source>
        <dbReference type="Proteomes" id="UP000202511"/>
    </source>
</evidence>
<feature type="transmembrane region" description="Helical" evidence="1">
    <location>
        <begin position="7"/>
        <end position="34"/>
    </location>
</feature>
<dbReference type="EMBL" id="KP136319">
    <property type="protein sequence ID" value="AJF98466.1"/>
    <property type="molecule type" value="Genomic_DNA"/>
</dbReference>
<feature type="transmembrane region" description="Helical" evidence="1">
    <location>
        <begin position="46"/>
        <end position="65"/>
    </location>
</feature>
<accession>A0A0B5JBR0</accession>
<sequence length="103" mass="12447">MSKKRHWLLAWFGSFSSHAPTPFLWPLCANFFFFEAQRLFCASRPLFFFPFGFFSVVALRLFFVGDRVNNEHDRRHRDHAKLRQREGTKKRLLVVDKKPGWWQ</sequence>